<evidence type="ECO:0000313" key="4">
    <source>
        <dbReference type="Proteomes" id="UP000278351"/>
    </source>
</evidence>
<dbReference type="PANTHER" id="PTHR46268">
    <property type="entry name" value="STRESS RESPONSE PROTEIN NHAX"/>
    <property type="match status" value="1"/>
</dbReference>
<reference evidence="3 4" key="1">
    <citation type="submission" date="2018-11" db="EMBL/GenBank/DDBJ databases">
        <title>Chitinophaga lutea sp.nov., isolate from arsenic contaminated soil.</title>
        <authorList>
            <person name="Zong Y."/>
        </authorList>
    </citation>
    <scope>NUCLEOTIDE SEQUENCE [LARGE SCALE GENOMIC DNA]</scope>
    <source>
        <strain evidence="3 4">ZY74</strain>
    </source>
</reference>
<proteinExistence type="inferred from homology"/>
<dbReference type="Gene3D" id="3.40.50.12370">
    <property type="match status" value="1"/>
</dbReference>
<evidence type="ECO:0000256" key="1">
    <source>
        <dbReference type="ARBA" id="ARBA00008791"/>
    </source>
</evidence>
<gene>
    <name evidence="3" type="ORF">EGT74_07380</name>
</gene>
<dbReference type="SUPFAM" id="SSF52402">
    <property type="entry name" value="Adenine nucleotide alpha hydrolases-like"/>
    <property type="match status" value="2"/>
</dbReference>
<name>A0A3N4PXA4_9BACT</name>
<protein>
    <submittedName>
        <fullName evidence="3">Universal stress protein</fullName>
    </submittedName>
</protein>
<dbReference type="EMBL" id="RPDH01000001">
    <property type="protein sequence ID" value="RPE13342.1"/>
    <property type="molecule type" value="Genomic_DNA"/>
</dbReference>
<dbReference type="Proteomes" id="UP000278351">
    <property type="component" value="Unassembled WGS sequence"/>
</dbReference>
<dbReference type="PRINTS" id="PR01438">
    <property type="entry name" value="UNVRSLSTRESS"/>
</dbReference>
<dbReference type="InterPro" id="IPR006016">
    <property type="entry name" value="UspA"/>
</dbReference>
<dbReference type="PANTHER" id="PTHR46268:SF6">
    <property type="entry name" value="UNIVERSAL STRESS PROTEIN UP12"/>
    <property type="match status" value="1"/>
</dbReference>
<dbReference type="CDD" id="cd00293">
    <property type="entry name" value="USP-like"/>
    <property type="match status" value="1"/>
</dbReference>
<dbReference type="AlphaFoldDB" id="A0A3N4PXA4"/>
<comment type="caution">
    <text evidence="3">The sequence shown here is derived from an EMBL/GenBank/DDBJ whole genome shotgun (WGS) entry which is preliminary data.</text>
</comment>
<organism evidence="3 4">
    <name type="scientific">Chitinophaga lutea</name>
    <dbReference type="NCBI Taxonomy" id="2488634"/>
    <lineage>
        <taxon>Bacteria</taxon>
        <taxon>Pseudomonadati</taxon>
        <taxon>Bacteroidota</taxon>
        <taxon>Chitinophagia</taxon>
        <taxon>Chitinophagales</taxon>
        <taxon>Chitinophagaceae</taxon>
        <taxon>Chitinophaga</taxon>
    </lineage>
</organism>
<keyword evidence="4" id="KW-1185">Reference proteome</keyword>
<comment type="similarity">
    <text evidence="1">Belongs to the universal stress protein A family.</text>
</comment>
<feature type="domain" description="UspA" evidence="2">
    <location>
        <begin position="21"/>
        <end position="164"/>
    </location>
</feature>
<evidence type="ECO:0000313" key="3">
    <source>
        <dbReference type="EMBL" id="RPE13342.1"/>
    </source>
</evidence>
<accession>A0A3N4PXA4</accession>
<evidence type="ECO:0000259" key="2">
    <source>
        <dbReference type="Pfam" id="PF00582"/>
    </source>
</evidence>
<dbReference type="InterPro" id="IPR006015">
    <property type="entry name" value="Universal_stress_UspA"/>
</dbReference>
<dbReference type="Pfam" id="PF00582">
    <property type="entry name" value="Usp"/>
    <property type="match status" value="1"/>
</dbReference>
<sequence length="295" mass="33080">MTLHQRLVWLLCNFIENLPGMKTIIVPTDFSETAYNAARYALGLAQQTGATRILLYHAYELIVPIPDLPTAVPMVNMEDLKASSIEGLQHMKAELAPVVPAGITVDFRADNHLLAANIDQVCRDEHADIIVMGITGGSQLEEILVGSNTVDVVKNSSYPVIVVPTEAAFRPIRKVVFACDLRKVAKTTRKDVLYRLLDEFKPELLVLNVQKEGKEHLHPEENQELDNMLHNYNPQYHFIDHPNVVEGITGFADQQSADLLLIIPKKHGLFDSIFKRSHTSRIAFNTHVPLLSIHE</sequence>